<dbReference type="RefSeq" id="WP_324780544.1">
    <property type="nucleotide sequence ID" value="NZ_CP141769.1"/>
</dbReference>
<dbReference type="Proteomes" id="UP001334732">
    <property type="component" value="Chromosome"/>
</dbReference>
<organism evidence="1 2">
    <name type="scientific">Thiobacillus sedimenti</name>
    <dbReference type="NCBI Taxonomy" id="3110231"/>
    <lineage>
        <taxon>Bacteria</taxon>
        <taxon>Pseudomonadati</taxon>
        <taxon>Pseudomonadota</taxon>
        <taxon>Betaproteobacteria</taxon>
        <taxon>Nitrosomonadales</taxon>
        <taxon>Thiobacillaceae</taxon>
        <taxon>Thiobacillus</taxon>
    </lineage>
</organism>
<accession>A0ABZ1CLY7</accession>
<keyword evidence="2" id="KW-1185">Reference proteome</keyword>
<gene>
    <name evidence="1" type="ORF">VA613_03855</name>
</gene>
<reference evidence="1 2" key="1">
    <citation type="submission" date="2023-12" db="EMBL/GenBank/DDBJ databases">
        <title>Thiobacillus sedimentum sp. nov., a chemolithoautotrophic sulfur-oxidizing bacterium isolated from freshwater sediment.</title>
        <authorList>
            <person name="Luo J."/>
            <person name="Dai C."/>
        </authorList>
    </citation>
    <scope>NUCLEOTIDE SEQUENCE [LARGE SCALE GENOMIC DNA]</scope>
    <source>
        <strain evidence="1 2">SCUT-2</strain>
    </source>
</reference>
<proteinExistence type="predicted"/>
<sequence length="84" mass="8966">MNFWGDVWQWLGFGNRAEDRHGGIQHESCINPANGLPMAGGCGGVDIEGNPYGADKHTWGGSSVDTGWHNDSWGGDSGFGGWDD</sequence>
<dbReference type="EMBL" id="CP141769">
    <property type="protein sequence ID" value="WRS40013.1"/>
    <property type="molecule type" value="Genomic_DNA"/>
</dbReference>
<protein>
    <submittedName>
        <fullName evidence="1">Uncharacterized protein</fullName>
    </submittedName>
</protein>
<evidence type="ECO:0000313" key="1">
    <source>
        <dbReference type="EMBL" id="WRS40013.1"/>
    </source>
</evidence>
<name>A0ABZ1CLY7_9PROT</name>
<evidence type="ECO:0000313" key="2">
    <source>
        <dbReference type="Proteomes" id="UP001334732"/>
    </source>
</evidence>